<dbReference type="InterPro" id="IPR050651">
    <property type="entry name" value="Plant_Cytochrome_P450_Monoox"/>
</dbReference>
<keyword evidence="5 10" id="KW-0560">Oxidoreductase</keyword>
<evidence type="ECO:0000256" key="7">
    <source>
        <dbReference type="ARBA" id="ARBA00023033"/>
    </source>
</evidence>
<dbReference type="SUPFAM" id="SSF48264">
    <property type="entry name" value="Cytochrome P450"/>
    <property type="match status" value="1"/>
</dbReference>
<evidence type="ECO:0000256" key="8">
    <source>
        <dbReference type="ARBA" id="ARBA00023136"/>
    </source>
</evidence>
<evidence type="ECO:0000256" key="6">
    <source>
        <dbReference type="ARBA" id="ARBA00023004"/>
    </source>
</evidence>
<dbReference type="CDD" id="cd20653">
    <property type="entry name" value="CYP81"/>
    <property type="match status" value="1"/>
</dbReference>
<evidence type="ECO:0000256" key="5">
    <source>
        <dbReference type="ARBA" id="ARBA00023002"/>
    </source>
</evidence>
<feature type="binding site" description="axial binding residue" evidence="9">
    <location>
        <position position="447"/>
    </location>
    <ligand>
        <name>heme</name>
        <dbReference type="ChEBI" id="CHEBI:30413"/>
    </ligand>
    <ligandPart>
        <name>Fe</name>
        <dbReference type="ChEBI" id="CHEBI:18248"/>
    </ligandPart>
</feature>
<dbReference type="GO" id="GO:0004497">
    <property type="term" value="F:monooxygenase activity"/>
    <property type="evidence" value="ECO:0007669"/>
    <property type="project" value="UniProtKB-KW"/>
</dbReference>
<dbReference type="FunFam" id="1.10.630.10:FF:000023">
    <property type="entry name" value="Cytochrome P450 family protein"/>
    <property type="match status" value="1"/>
</dbReference>
<proteinExistence type="inferred from homology"/>
<comment type="caution">
    <text evidence="12">The sequence shown here is derived from an EMBL/GenBank/DDBJ whole genome shotgun (WGS) entry which is preliminary data.</text>
</comment>
<comment type="subcellular location">
    <subcellularLocation>
        <location evidence="1">Membrane</location>
    </subcellularLocation>
</comment>
<accession>A0AA39D8Q9</accession>
<dbReference type="AlphaFoldDB" id="A0AA39D8Q9"/>
<dbReference type="EMBL" id="JARBHA010000018">
    <property type="protein sequence ID" value="KAJ9674305.1"/>
    <property type="molecule type" value="Genomic_DNA"/>
</dbReference>
<evidence type="ECO:0000313" key="13">
    <source>
        <dbReference type="Proteomes" id="UP001168098"/>
    </source>
</evidence>
<evidence type="ECO:0000256" key="1">
    <source>
        <dbReference type="ARBA" id="ARBA00004370"/>
    </source>
</evidence>
<keyword evidence="8 11" id="KW-0472">Membrane</keyword>
<dbReference type="InterPro" id="IPR001128">
    <property type="entry name" value="Cyt_P450"/>
</dbReference>
<keyword evidence="7 10" id="KW-0503">Monooxygenase</keyword>
<dbReference type="InterPro" id="IPR036396">
    <property type="entry name" value="Cyt_P450_sf"/>
</dbReference>
<keyword evidence="6 9" id="KW-0408">Iron</keyword>
<evidence type="ECO:0000256" key="10">
    <source>
        <dbReference type="RuleBase" id="RU000461"/>
    </source>
</evidence>
<organism evidence="12 13">
    <name type="scientific">Vitis rotundifolia</name>
    <name type="common">Muscadine grape</name>
    <dbReference type="NCBI Taxonomy" id="103349"/>
    <lineage>
        <taxon>Eukaryota</taxon>
        <taxon>Viridiplantae</taxon>
        <taxon>Streptophyta</taxon>
        <taxon>Embryophyta</taxon>
        <taxon>Tracheophyta</taxon>
        <taxon>Spermatophyta</taxon>
        <taxon>Magnoliopsida</taxon>
        <taxon>eudicotyledons</taxon>
        <taxon>Gunneridae</taxon>
        <taxon>Pentapetalae</taxon>
        <taxon>rosids</taxon>
        <taxon>Vitales</taxon>
        <taxon>Vitaceae</taxon>
        <taxon>Viteae</taxon>
        <taxon>Vitis</taxon>
    </lineage>
</organism>
<evidence type="ECO:0000256" key="3">
    <source>
        <dbReference type="ARBA" id="ARBA00022617"/>
    </source>
</evidence>
<evidence type="ECO:0000256" key="9">
    <source>
        <dbReference type="PIRSR" id="PIRSR602401-1"/>
    </source>
</evidence>
<dbReference type="PANTHER" id="PTHR47947">
    <property type="entry name" value="CYTOCHROME P450 82C3-RELATED"/>
    <property type="match status" value="1"/>
</dbReference>
<gene>
    <name evidence="12" type="ORF">PVL29_023700</name>
</gene>
<dbReference type="GO" id="GO:0020037">
    <property type="term" value="F:heme binding"/>
    <property type="evidence" value="ECO:0007669"/>
    <property type="project" value="InterPro"/>
</dbReference>
<dbReference type="GO" id="GO:0005506">
    <property type="term" value="F:iron ion binding"/>
    <property type="evidence" value="ECO:0007669"/>
    <property type="project" value="InterPro"/>
</dbReference>
<comment type="similarity">
    <text evidence="2 10">Belongs to the cytochrome P450 family.</text>
</comment>
<dbReference type="Gene3D" id="1.10.630.10">
    <property type="entry name" value="Cytochrome P450"/>
    <property type="match status" value="1"/>
</dbReference>
<dbReference type="PANTHER" id="PTHR47947:SF13">
    <property type="entry name" value="CYTOCHROME P450, FAMILY 81, SUBFAMILY K, POLYPEPTIDE 1-RELATED"/>
    <property type="match status" value="1"/>
</dbReference>
<evidence type="ECO:0008006" key="14">
    <source>
        <dbReference type="Google" id="ProtNLM"/>
    </source>
</evidence>
<dbReference type="InterPro" id="IPR017972">
    <property type="entry name" value="Cyt_P450_CS"/>
</dbReference>
<dbReference type="Pfam" id="PF00067">
    <property type="entry name" value="p450"/>
    <property type="match status" value="1"/>
</dbReference>
<protein>
    <recommendedName>
        <fullName evidence="14">Cytochrome P450</fullName>
    </recommendedName>
</protein>
<evidence type="ECO:0000256" key="4">
    <source>
        <dbReference type="ARBA" id="ARBA00022723"/>
    </source>
</evidence>
<dbReference type="Proteomes" id="UP001168098">
    <property type="component" value="Unassembled WGS sequence"/>
</dbReference>
<reference evidence="12 13" key="1">
    <citation type="journal article" date="2023" name="BMC Biotechnol.">
        <title>Vitis rotundifolia cv Carlos genome sequencing.</title>
        <authorList>
            <person name="Huff M."/>
            <person name="Hulse-Kemp A."/>
            <person name="Scheffler B."/>
            <person name="Youngblood R."/>
            <person name="Simpson S."/>
            <person name="Babiker E."/>
            <person name="Staton M."/>
        </authorList>
    </citation>
    <scope>NUCLEOTIDE SEQUENCE [LARGE SCALE GENOMIC DNA]</scope>
    <source>
        <tissue evidence="12">Leaf</tissue>
    </source>
</reference>
<dbReference type="PRINTS" id="PR00463">
    <property type="entry name" value="EP450I"/>
</dbReference>
<keyword evidence="11" id="KW-0812">Transmembrane</keyword>
<dbReference type="InterPro" id="IPR002401">
    <property type="entry name" value="Cyt_P450_E_grp-I"/>
</dbReference>
<dbReference type="GO" id="GO:0016705">
    <property type="term" value="F:oxidoreductase activity, acting on paired donors, with incorporation or reduction of molecular oxygen"/>
    <property type="evidence" value="ECO:0007669"/>
    <property type="project" value="InterPro"/>
</dbReference>
<dbReference type="PRINTS" id="PR00385">
    <property type="entry name" value="P450"/>
</dbReference>
<keyword evidence="13" id="KW-1185">Reference proteome</keyword>
<evidence type="ECO:0000256" key="2">
    <source>
        <dbReference type="ARBA" id="ARBA00010617"/>
    </source>
</evidence>
<name>A0AA39D8Q9_VITRO</name>
<feature type="transmembrane region" description="Helical" evidence="11">
    <location>
        <begin position="6"/>
        <end position="26"/>
    </location>
</feature>
<keyword evidence="11" id="KW-1133">Transmembrane helix</keyword>
<keyword evidence="3 9" id="KW-0349">Heme</keyword>
<keyword evidence="4 9" id="KW-0479">Metal-binding</keyword>
<evidence type="ECO:0000256" key="11">
    <source>
        <dbReference type="SAM" id="Phobius"/>
    </source>
</evidence>
<comment type="cofactor">
    <cofactor evidence="9">
        <name>heme</name>
        <dbReference type="ChEBI" id="CHEBI:30413"/>
    </cofactor>
</comment>
<dbReference type="GO" id="GO:0016020">
    <property type="term" value="C:membrane"/>
    <property type="evidence" value="ECO:0007669"/>
    <property type="project" value="UniProtKB-SubCell"/>
</dbReference>
<dbReference type="PROSITE" id="PS00086">
    <property type="entry name" value="CYTOCHROME_P450"/>
    <property type="match status" value="1"/>
</dbReference>
<sequence length="511" mass="58330">MKFRMGNLFHYAVILLPIILIIKFLFHGRQRQRYRLPPSPFALPVIGHLHLLKPPLYQGLQALSSQFGPILFLRFGCRSFVVVSSPSAVQECFTKNDVVLANRPRSMIGDHVTYNYTAFVWASYGHLWRVLRRLTVVEMLSSNKLLLLSTVREEEVRYLLRQVFKVSNDGAHKVDMRLYLSLFSFNFIMKTVTGKRCIGEEAEGIESNRQFLERLKRIFVPTTTTNLCDFFPILRWVGYKGLEKSVIQFGKERDGYLQGMLDEFRRNNSAVEWQKKRTLIETLLSLQQSEPDFYTDDVIKGLMLVVISAGTDTSSVTLEWAMSLLLNHPEALEKARAEIDSHVKPGHLLDDSDLAKLPYLRSVVNETLRLYPTAPLLLPHLSSEDCSVGGFDIPRGTTVMVNVWALHRDPRLWEEATKFKPERFEGMEEEEKEGFKFAPFGIGRRACPGAALAMKIVSLALGGLIQCFEWERVEAEKVDMSPGSGITMPKVKPLEIIFRPRPTMTSLLSQL</sequence>
<evidence type="ECO:0000313" key="12">
    <source>
        <dbReference type="EMBL" id="KAJ9674305.1"/>
    </source>
</evidence>